<feature type="compositionally biased region" description="Acidic residues" evidence="1">
    <location>
        <begin position="41"/>
        <end position="87"/>
    </location>
</feature>
<protein>
    <submittedName>
        <fullName evidence="2">Uncharacterized protein</fullName>
    </submittedName>
</protein>
<feature type="region of interest" description="Disordered" evidence="1">
    <location>
        <begin position="22"/>
        <end position="87"/>
    </location>
</feature>
<evidence type="ECO:0000256" key="1">
    <source>
        <dbReference type="SAM" id="MobiDB-lite"/>
    </source>
</evidence>
<name>A0A4Z1HM91_9HELO</name>
<feature type="compositionally biased region" description="Acidic residues" evidence="1">
    <location>
        <begin position="25"/>
        <end position="34"/>
    </location>
</feature>
<sequence>MILHLQLNGVRFREHEPKLVIEKFSDDDDDDDDNAEKFVSDEDLDEFSDNESEENIAEEIEEDDVDMEREDTEASVASEEDEEDEEDVIYRTTVDWTGRYKSNGRKRGKLRAPLPEYTSTYVQPENNIHIISSKFPQRSGTAGKGPRLGRFNVKGEVFYHEDVDNNTATWNNDHLTVLERELLGEEDDEGWETEEADWEMLGVRGLPGVHETPRSIIVCGRFSGPDYDYEHGLGRNGIILKKYIGDFLTIRIRNEDQESGFFVNVKAWEPLPSIHPTYGSGLLDIEDDELMCCRSKWIYFWSSRPNGSTATILVRGLDGLSINTETWEKFARKHSHIKINLVFTIRDKFAERQGLKII</sequence>
<evidence type="ECO:0000313" key="3">
    <source>
        <dbReference type="Proteomes" id="UP000297452"/>
    </source>
</evidence>
<keyword evidence="3" id="KW-1185">Reference proteome</keyword>
<dbReference type="EMBL" id="PQXJ01000418">
    <property type="protein sequence ID" value="TGO49761.1"/>
    <property type="molecule type" value="Genomic_DNA"/>
</dbReference>
<dbReference type="AlphaFoldDB" id="A0A4Z1HM91"/>
<organism evidence="2 3">
    <name type="scientific">Botryotinia narcissicola</name>
    <dbReference type="NCBI Taxonomy" id="278944"/>
    <lineage>
        <taxon>Eukaryota</taxon>
        <taxon>Fungi</taxon>
        <taxon>Dikarya</taxon>
        <taxon>Ascomycota</taxon>
        <taxon>Pezizomycotina</taxon>
        <taxon>Leotiomycetes</taxon>
        <taxon>Helotiales</taxon>
        <taxon>Sclerotiniaceae</taxon>
        <taxon>Botryotinia</taxon>
    </lineage>
</organism>
<evidence type="ECO:0000313" key="2">
    <source>
        <dbReference type="EMBL" id="TGO49761.1"/>
    </source>
</evidence>
<gene>
    <name evidence="2" type="ORF">BOTNAR_0418g00050</name>
</gene>
<dbReference type="Proteomes" id="UP000297452">
    <property type="component" value="Unassembled WGS sequence"/>
</dbReference>
<accession>A0A4Z1HM91</accession>
<comment type="caution">
    <text evidence="2">The sequence shown here is derived from an EMBL/GenBank/DDBJ whole genome shotgun (WGS) entry which is preliminary data.</text>
</comment>
<dbReference type="OrthoDB" id="3560360at2759"/>
<proteinExistence type="predicted"/>
<reference evidence="2 3" key="1">
    <citation type="submission" date="2017-12" db="EMBL/GenBank/DDBJ databases">
        <title>Comparative genomics of Botrytis spp.</title>
        <authorList>
            <person name="Valero-Jimenez C.A."/>
            <person name="Tapia P."/>
            <person name="Veloso J."/>
            <person name="Silva-Moreno E."/>
            <person name="Staats M."/>
            <person name="Valdes J.H."/>
            <person name="Van Kan J.A.L."/>
        </authorList>
    </citation>
    <scope>NUCLEOTIDE SEQUENCE [LARGE SCALE GENOMIC DNA]</scope>
    <source>
        <strain evidence="2 3">MUCL2120</strain>
    </source>
</reference>